<gene>
    <name evidence="2" type="ORF">CXG81DRAFT_17650</name>
</gene>
<feature type="region of interest" description="Disordered" evidence="1">
    <location>
        <begin position="194"/>
        <end position="221"/>
    </location>
</feature>
<feature type="region of interest" description="Disordered" evidence="1">
    <location>
        <begin position="284"/>
        <end position="305"/>
    </location>
</feature>
<dbReference type="AlphaFoldDB" id="A0A4V1IV35"/>
<sequence length="679" mass="76380">MSRSPRGRRLRAVTAPTPRWRLVVLLAAMACGLLAIRAAPFTGQQIMARVRRGMQLSRRSPDDGVDLRGKAEGSKGGNKGGQRGNDDKTQDNKNQDDDEEEEKPQPSTEPPQEPSDLVVTDFWDPAHPCAEANHVPYRIQSRWFMTPSEARTNAFKNPPALLDDVGHRAAYAGYEVVTYKPATHALHREAKGTAASVLKEGRRGASNEVRGAPPHALPTKKGDHAQYLCHHRDIVPVLGFAMWPAGDAAPAGHDDTNNDQNSAALDHIPVLWRASADDSSKELGPLGVFGLDPEPTRGANGNEQNSDTHLQAVRSHLLCHVRNYDPEYKPAQQSRCKECIKGRGASPMAVGLLKPHFQEGTGLDFIAKRNSNHPLASWELRAILHGMMNALGHLADKNRVHTEVRPENFRVEIDANHVPHLLLDGRYDEQECVDVTKPDYHEMGYFTLTSSSALHPTSKSFWNPQLLGKDGYKAFDHKPPFHLKPEHDDTNPLRIPCKVGRLQDLYGAFLTLWMLRGLERQAVDLLFKHNLSIFDSASKLKEKKISVPEVEEKSDDQRLFNFVRSFFLEYEVEKKQGALDSQQIKDRAKFRQFMAYEAACFAEWGAPRKQAQQHETDRKDAQPATRSYQCMEWSDYTTYYDLHWTAPSVPRKYDSEVPAVSASDTGRSPKQQRRRALRL</sequence>
<feature type="region of interest" description="Disordered" evidence="1">
    <location>
        <begin position="52"/>
        <end position="119"/>
    </location>
</feature>
<feature type="compositionally biased region" description="Basic residues" evidence="1">
    <location>
        <begin position="670"/>
        <end position="679"/>
    </location>
</feature>
<proteinExistence type="predicted"/>
<keyword evidence="3" id="KW-1185">Reference proteome</keyword>
<accession>A0A4V1IV35</accession>
<organism evidence="2 3">
    <name type="scientific">Caulochytrium protostelioides</name>
    <dbReference type="NCBI Taxonomy" id="1555241"/>
    <lineage>
        <taxon>Eukaryota</taxon>
        <taxon>Fungi</taxon>
        <taxon>Fungi incertae sedis</taxon>
        <taxon>Chytridiomycota</taxon>
        <taxon>Chytridiomycota incertae sedis</taxon>
        <taxon>Chytridiomycetes</taxon>
        <taxon>Caulochytriales</taxon>
        <taxon>Caulochytriaceae</taxon>
        <taxon>Caulochytrium</taxon>
    </lineage>
</organism>
<protein>
    <recommendedName>
        <fullName evidence="4">Protein kinase domain-containing protein</fullName>
    </recommendedName>
</protein>
<feature type="compositionally biased region" description="Basic and acidic residues" evidence="1">
    <location>
        <begin position="84"/>
        <end position="95"/>
    </location>
</feature>
<feature type="compositionally biased region" description="Basic and acidic residues" evidence="1">
    <location>
        <begin position="59"/>
        <end position="73"/>
    </location>
</feature>
<evidence type="ECO:0000313" key="3">
    <source>
        <dbReference type="Proteomes" id="UP000274922"/>
    </source>
</evidence>
<reference evidence="3" key="1">
    <citation type="journal article" date="2018" name="Nat. Microbiol.">
        <title>Leveraging single-cell genomics to expand the fungal tree of life.</title>
        <authorList>
            <person name="Ahrendt S.R."/>
            <person name="Quandt C.A."/>
            <person name="Ciobanu D."/>
            <person name="Clum A."/>
            <person name="Salamov A."/>
            <person name="Andreopoulos B."/>
            <person name="Cheng J.F."/>
            <person name="Woyke T."/>
            <person name="Pelin A."/>
            <person name="Henrissat B."/>
            <person name="Reynolds N.K."/>
            <person name="Benny G.L."/>
            <person name="Smith M.E."/>
            <person name="James T.Y."/>
            <person name="Grigoriev I.V."/>
        </authorList>
    </citation>
    <scope>NUCLEOTIDE SEQUENCE [LARGE SCALE GENOMIC DNA]</scope>
    <source>
        <strain evidence="3">ATCC 52028</strain>
    </source>
</reference>
<feature type="region of interest" description="Disordered" evidence="1">
    <location>
        <begin position="655"/>
        <end position="679"/>
    </location>
</feature>
<evidence type="ECO:0008006" key="4">
    <source>
        <dbReference type="Google" id="ProtNLM"/>
    </source>
</evidence>
<evidence type="ECO:0000256" key="1">
    <source>
        <dbReference type="SAM" id="MobiDB-lite"/>
    </source>
</evidence>
<dbReference type="EMBL" id="ML014137">
    <property type="protein sequence ID" value="RKP02679.1"/>
    <property type="molecule type" value="Genomic_DNA"/>
</dbReference>
<evidence type="ECO:0000313" key="2">
    <source>
        <dbReference type="EMBL" id="RKP02679.1"/>
    </source>
</evidence>
<name>A0A4V1IV35_9FUNG</name>
<dbReference type="Proteomes" id="UP000274922">
    <property type="component" value="Unassembled WGS sequence"/>
</dbReference>
<feature type="compositionally biased region" description="Gly residues" evidence="1">
    <location>
        <begin position="74"/>
        <end position="83"/>
    </location>
</feature>